<name>A0AAU7M4Q5_9ACTN</name>
<keyword evidence="2" id="KW-0732">Signal</keyword>
<dbReference type="EMBL" id="CP157762">
    <property type="protein sequence ID" value="XBP92460.1"/>
    <property type="molecule type" value="Genomic_DNA"/>
</dbReference>
<proteinExistence type="predicted"/>
<evidence type="ECO:0000313" key="3">
    <source>
        <dbReference type="EMBL" id="XBP92460.1"/>
    </source>
</evidence>
<reference evidence="4" key="2">
    <citation type="submission" date="2024-06" db="EMBL/GenBank/DDBJ databases">
        <title>Micromonospora mangrovi CCTCC AA 2012012 genome sequences.</title>
        <authorList>
            <person name="Gao J."/>
        </authorList>
    </citation>
    <scope>NUCLEOTIDE SEQUENCE</scope>
    <source>
        <strain evidence="4">CCTCC AA 2012012</strain>
    </source>
</reference>
<dbReference type="EMBL" id="CP159342">
    <property type="protein sequence ID" value="XCH73157.1"/>
    <property type="molecule type" value="Genomic_DNA"/>
</dbReference>
<keyword evidence="1" id="KW-0812">Transmembrane</keyword>
<dbReference type="RefSeq" id="WP_350932047.1">
    <property type="nucleotide sequence ID" value="NZ_CP157762.1"/>
</dbReference>
<keyword evidence="1" id="KW-1133">Transmembrane helix</keyword>
<evidence type="ECO:0000256" key="1">
    <source>
        <dbReference type="SAM" id="Phobius"/>
    </source>
</evidence>
<feature type="transmembrane region" description="Helical" evidence="1">
    <location>
        <begin position="494"/>
        <end position="513"/>
    </location>
</feature>
<sequence length="522" mass="54218">MFSQKPRRLLAGLGVAGAFVAASAGPAVAADTTRDLWLFANNALISVDGDPKGITLYSFRDGSLTDYTVTIDLSAVSDFASVALTEANPACTTTAKVITCTVKDDPSAEYLADLSVTAKPSAKVGDTGEIAMTVVAPGFTTATKKSTVEVGEGVDLRAEQVHAVSAAPGATVKTPLGLVNAGDKAVKGAVMFFWSPFTLSPPTTHRNCQYLVEFYGTVAQCRFTEELAAGGAYRLDDSFTLKVAADTWAPSTQYAHADWYTPGDFEEFLSNFDDSVGGVDWTTGTGDPLTLVPATAAKAREFKQTDRHPADNGTDIEATVTGSQRADLAATGDSLSGKVGAEVTTRALGFVNNGPAAIGSFSGGEYVTLAEVTVPENVTVRDVEGCTPGDAVKGPTGDYNQPGARKYVCEWPDPVRKGQSVSFQFTFRIDKAAGRPGAVRLFHFDDEWQPRSDLNPKNDTAAIVVKGTGGQGGTGGGDGGDGGTLPITGSSTGLIAGVGALLLVAGVGGYVVARRRRTHFVA</sequence>
<accession>A0AAU7M4Q5</accession>
<dbReference type="NCBIfam" id="TIGR01167">
    <property type="entry name" value="LPXTG_anchor"/>
    <property type="match status" value="1"/>
</dbReference>
<reference evidence="3" key="1">
    <citation type="submission" date="2024-01" db="EMBL/GenBank/DDBJ databases">
        <title>The genome sequence of Micromonospora mangrovi CCTCC AA 2012012.</title>
        <authorList>
            <person name="Gao J."/>
        </authorList>
    </citation>
    <scope>NUCLEOTIDE SEQUENCE</scope>
    <source>
        <strain evidence="3">CCTCC AA 2012012</strain>
    </source>
</reference>
<protein>
    <submittedName>
        <fullName evidence="3">LPXTG cell wall anchor domain-containing protein</fullName>
    </submittedName>
</protein>
<organism evidence="3">
    <name type="scientific">Micromonospora sp. CCTCC AA 2012012</name>
    <dbReference type="NCBI Taxonomy" id="3111921"/>
    <lineage>
        <taxon>Bacteria</taxon>
        <taxon>Bacillati</taxon>
        <taxon>Actinomycetota</taxon>
        <taxon>Actinomycetes</taxon>
        <taxon>Micromonosporales</taxon>
        <taxon>Micromonosporaceae</taxon>
        <taxon>Micromonospora</taxon>
    </lineage>
</organism>
<gene>
    <name evidence="4" type="ORF">ABUL08_23020</name>
    <name evidence="3" type="ORF">VK199_22945</name>
</gene>
<feature type="chain" id="PRO_5043288759" evidence="2">
    <location>
        <begin position="30"/>
        <end position="522"/>
    </location>
</feature>
<evidence type="ECO:0000313" key="4">
    <source>
        <dbReference type="EMBL" id="XCH73157.1"/>
    </source>
</evidence>
<evidence type="ECO:0000256" key="2">
    <source>
        <dbReference type="SAM" id="SignalP"/>
    </source>
</evidence>
<keyword evidence="1" id="KW-0472">Membrane</keyword>
<feature type="signal peptide" evidence="2">
    <location>
        <begin position="1"/>
        <end position="29"/>
    </location>
</feature>
<dbReference type="AlphaFoldDB" id="A0AAU7M4Q5"/>